<keyword evidence="3" id="KW-1185">Reference proteome</keyword>
<dbReference type="InterPro" id="IPR037401">
    <property type="entry name" value="SnoaL-like"/>
</dbReference>
<name>A0ABW2TP14_9PSEU</name>
<reference evidence="3" key="1">
    <citation type="journal article" date="2019" name="Int. J. Syst. Evol. Microbiol.">
        <title>The Global Catalogue of Microorganisms (GCM) 10K type strain sequencing project: providing services to taxonomists for standard genome sequencing and annotation.</title>
        <authorList>
            <consortium name="The Broad Institute Genomics Platform"/>
            <consortium name="The Broad Institute Genome Sequencing Center for Infectious Disease"/>
            <person name="Wu L."/>
            <person name="Ma J."/>
        </authorList>
    </citation>
    <scope>NUCLEOTIDE SEQUENCE [LARGE SCALE GENOMIC DNA]</scope>
    <source>
        <strain evidence="3">JCM 17695</strain>
    </source>
</reference>
<evidence type="ECO:0000259" key="1">
    <source>
        <dbReference type="Pfam" id="PF12680"/>
    </source>
</evidence>
<sequence length="144" mass="15961">MTAAGVDQRTMEAVVDRYCAGWNAHDLDLLLAMQTDDMVFHLHLDGVGEVTGADALRDQYTAFFQVMPDYHAETSRITVRGDLAVVEYTITATLAAPFPIGRHTGKEGHRAAFEAMDILRFTGDKVARKDVYVDAFAMSDGWDM</sequence>
<dbReference type="SUPFAM" id="SSF54427">
    <property type="entry name" value="NTF2-like"/>
    <property type="match status" value="1"/>
</dbReference>
<dbReference type="PANTHER" id="PTHR38436">
    <property type="entry name" value="POLYKETIDE CYCLASE SNOAL-LIKE DOMAIN"/>
    <property type="match status" value="1"/>
</dbReference>
<comment type="caution">
    <text evidence="2">The sequence shown here is derived from an EMBL/GenBank/DDBJ whole genome shotgun (WGS) entry which is preliminary data.</text>
</comment>
<gene>
    <name evidence="2" type="ORF">ACFQV2_20585</name>
</gene>
<evidence type="ECO:0000313" key="3">
    <source>
        <dbReference type="Proteomes" id="UP001596512"/>
    </source>
</evidence>
<evidence type="ECO:0000313" key="2">
    <source>
        <dbReference type="EMBL" id="MFC7615540.1"/>
    </source>
</evidence>
<protein>
    <submittedName>
        <fullName evidence="2">Ester cyclase</fullName>
    </submittedName>
</protein>
<proteinExistence type="predicted"/>
<feature type="domain" description="SnoaL-like" evidence="1">
    <location>
        <begin position="15"/>
        <end position="128"/>
    </location>
</feature>
<dbReference type="Pfam" id="PF12680">
    <property type="entry name" value="SnoaL_2"/>
    <property type="match status" value="1"/>
</dbReference>
<organism evidence="2 3">
    <name type="scientific">Actinokineospora soli</name>
    <dbReference type="NCBI Taxonomy" id="1048753"/>
    <lineage>
        <taxon>Bacteria</taxon>
        <taxon>Bacillati</taxon>
        <taxon>Actinomycetota</taxon>
        <taxon>Actinomycetes</taxon>
        <taxon>Pseudonocardiales</taxon>
        <taxon>Pseudonocardiaceae</taxon>
        <taxon>Actinokineospora</taxon>
    </lineage>
</organism>
<dbReference type="InterPro" id="IPR032710">
    <property type="entry name" value="NTF2-like_dom_sf"/>
</dbReference>
<dbReference type="PANTHER" id="PTHR38436:SF1">
    <property type="entry name" value="ESTER CYCLASE"/>
    <property type="match status" value="1"/>
</dbReference>
<dbReference type="InterPro" id="IPR009959">
    <property type="entry name" value="Cyclase_SnoaL-like"/>
</dbReference>
<dbReference type="Proteomes" id="UP001596512">
    <property type="component" value="Unassembled WGS sequence"/>
</dbReference>
<accession>A0ABW2TP14</accession>
<dbReference type="EMBL" id="JBHTEY010000004">
    <property type="protein sequence ID" value="MFC7615540.1"/>
    <property type="molecule type" value="Genomic_DNA"/>
</dbReference>
<dbReference type="Gene3D" id="3.10.450.50">
    <property type="match status" value="1"/>
</dbReference>